<organism evidence="2">
    <name type="scientific">freshwater sediment metagenome</name>
    <dbReference type="NCBI Taxonomy" id="556182"/>
    <lineage>
        <taxon>unclassified sequences</taxon>
        <taxon>metagenomes</taxon>
        <taxon>ecological metagenomes</taxon>
    </lineage>
</organism>
<feature type="transmembrane region" description="Helical" evidence="1">
    <location>
        <begin position="38"/>
        <end position="56"/>
    </location>
</feature>
<feature type="transmembrane region" description="Helical" evidence="1">
    <location>
        <begin position="12"/>
        <end position="32"/>
    </location>
</feature>
<sequence>MSGFRNFDLVRAMVVSSGLAQALFWIFTLQIFRNGLLPFDLVFFWLTLPTLLLCLLGEAVPLAAGLAAASFSINSGLLILLLALG</sequence>
<keyword evidence="1" id="KW-0472">Membrane</keyword>
<dbReference type="EMBL" id="OY288114">
    <property type="protein sequence ID" value="CAJ0892129.1"/>
    <property type="molecule type" value="Genomic_DNA"/>
</dbReference>
<name>A0AA48M583_9ZZZZ</name>
<keyword evidence="1" id="KW-0812">Transmembrane</keyword>
<evidence type="ECO:0000256" key="1">
    <source>
        <dbReference type="SAM" id="Phobius"/>
    </source>
</evidence>
<evidence type="ECO:0000313" key="2">
    <source>
        <dbReference type="EMBL" id="CAJ0892129.1"/>
    </source>
</evidence>
<reference evidence="2" key="1">
    <citation type="submission" date="2023-07" db="EMBL/GenBank/DDBJ databases">
        <authorList>
            <person name="Pelsma A.J. K."/>
        </authorList>
    </citation>
    <scope>NUCLEOTIDE SEQUENCE</scope>
</reference>
<proteinExistence type="predicted"/>
<gene>
    <name evidence="2" type="ORF">AMST5_04193</name>
</gene>
<dbReference type="AlphaFoldDB" id="A0AA48M583"/>
<accession>A0AA48M583</accession>
<keyword evidence="1" id="KW-1133">Transmembrane helix</keyword>
<protein>
    <submittedName>
        <fullName evidence="2">Uncharacterized protein</fullName>
    </submittedName>
</protein>
<feature type="transmembrane region" description="Helical" evidence="1">
    <location>
        <begin position="63"/>
        <end position="84"/>
    </location>
</feature>